<dbReference type="RefSeq" id="WP_075137784.1">
    <property type="nucleotide sequence ID" value="NZ_MSIF01000032.1"/>
</dbReference>
<evidence type="ECO:0000256" key="1">
    <source>
        <dbReference type="ARBA" id="ARBA00004141"/>
    </source>
</evidence>
<evidence type="ECO:0000256" key="4">
    <source>
        <dbReference type="ARBA" id="ARBA00023136"/>
    </source>
</evidence>
<gene>
    <name evidence="7" type="ORF">BLA60_37210</name>
</gene>
<dbReference type="GO" id="GO:0055085">
    <property type="term" value="P:transmembrane transport"/>
    <property type="evidence" value="ECO:0007669"/>
    <property type="project" value="InterPro"/>
</dbReference>
<dbReference type="InterPro" id="IPR011547">
    <property type="entry name" value="SLC26A/SulP_dom"/>
</dbReference>
<name>A0A7Z1AVC8_9PSEU</name>
<dbReference type="PANTHER" id="PTHR11814">
    <property type="entry name" value="SULFATE TRANSPORTER"/>
    <property type="match status" value="1"/>
</dbReference>
<comment type="subcellular location">
    <subcellularLocation>
        <location evidence="1">Membrane</location>
        <topology evidence="1">Multi-pass membrane protein</topology>
    </subcellularLocation>
</comment>
<proteinExistence type="predicted"/>
<evidence type="ECO:0000256" key="5">
    <source>
        <dbReference type="SAM" id="Phobius"/>
    </source>
</evidence>
<sequence>MTGFRQQTPRRERVARVAPGFQNRRRNRRQDALAGLTGAVRAVPDGMAAAALAGVNPLHGVYAAIVGPVAGGLGSSTRLMIVSTTGAAALAAGSVVAPLAPAQRPAALVLLTLVAGVAALVVGLARLGRYLRFVSQSVVLGFLGGVAVSIVAGQLPGLLGAPAEGAVPLVRGFDVLLAPARIDGATAVVGLGALVIMVAVARTRFAVVGALVALAVPSAVVLLAGLDGVATIGDAGPLPLLPDLGLFSPDLVAGGIAVAVIVLVRGAAIGETTPNPDGSRVHADRDFLAQGAANVAAGLVGGLPVGGSAGGTALNRAAGARTRWAAVWSGVGVLAILVLFSGVIGHVALPALAAVLVVAAARSSRPGELATVLRTGGLSRLAAVTVFLAALLLPVAAAVFVGVALSLLLQLNRDGVDLRVVEVVPRADGRCTEVPVPATLTSHEITVLDVYGSLLFAGAGNLRARLPDPAGTVGAVLVLRLRGRTSLGATFLALAADYARALGAAGGRLYLSGVDRGVAESFRRAGTVSLTGPVRMFGATDVLWESAAAPYREADTWVVRHRGGG</sequence>
<keyword evidence="8" id="KW-1185">Reference proteome</keyword>
<accession>A0A7Z1AVC8</accession>
<dbReference type="InterPro" id="IPR002645">
    <property type="entry name" value="STAS_dom"/>
</dbReference>
<feature type="transmembrane region" description="Helical" evidence="5">
    <location>
        <begin position="205"/>
        <end position="226"/>
    </location>
</feature>
<feature type="transmembrane region" description="Helical" evidence="5">
    <location>
        <begin position="137"/>
        <end position="155"/>
    </location>
</feature>
<evidence type="ECO:0000256" key="3">
    <source>
        <dbReference type="ARBA" id="ARBA00022989"/>
    </source>
</evidence>
<evidence type="ECO:0000313" key="7">
    <source>
        <dbReference type="EMBL" id="OLF05162.1"/>
    </source>
</evidence>
<feature type="transmembrane region" description="Helical" evidence="5">
    <location>
        <begin position="175"/>
        <end position="198"/>
    </location>
</feature>
<feature type="domain" description="STAS" evidence="6">
    <location>
        <begin position="445"/>
        <end position="547"/>
    </location>
</feature>
<feature type="transmembrane region" description="Helical" evidence="5">
    <location>
        <begin position="331"/>
        <end position="361"/>
    </location>
</feature>
<keyword evidence="3 5" id="KW-1133">Transmembrane helix</keyword>
<keyword evidence="4 5" id="KW-0472">Membrane</keyword>
<evidence type="ECO:0000256" key="2">
    <source>
        <dbReference type="ARBA" id="ARBA00022692"/>
    </source>
</evidence>
<feature type="transmembrane region" description="Helical" evidence="5">
    <location>
        <begin position="79"/>
        <end position="100"/>
    </location>
</feature>
<feature type="transmembrane region" description="Helical" evidence="5">
    <location>
        <begin position="246"/>
        <end position="264"/>
    </location>
</feature>
<dbReference type="InterPro" id="IPR001902">
    <property type="entry name" value="SLC26A/SulP_fam"/>
</dbReference>
<dbReference type="Pfam" id="PF00916">
    <property type="entry name" value="Sulfate_transp"/>
    <property type="match status" value="1"/>
</dbReference>
<feature type="transmembrane region" description="Helical" evidence="5">
    <location>
        <begin position="381"/>
        <end position="409"/>
    </location>
</feature>
<keyword evidence="2 5" id="KW-0812">Transmembrane</keyword>
<comment type="caution">
    <text evidence="7">The sequence shown here is derived from an EMBL/GenBank/DDBJ whole genome shotgun (WGS) entry which is preliminary data.</text>
</comment>
<organism evidence="7 8">
    <name type="scientific">Actinophytocola xinjiangensis</name>
    <dbReference type="NCBI Taxonomy" id="485602"/>
    <lineage>
        <taxon>Bacteria</taxon>
        <taxon>Bacillati</taxon>
        <taxon>Actinomycetota</taxon>
        <taxon>Actinomycetes</taxon>
        <taxon>Pseudonocardiales</taxon>
        <taxon>Pseudonocardiaceae</taxon>
    </lineage>
</organism>
<feature type="transmembrane region" description="Helical" evidence="5">
    <location>
        <begin position="106"/>
        <end position="125"/>
    </location>
</feature>
<protein>
    <submittedName>
        <fullName evidence="7">Sulfate transporter</fullName>
    </submittedName>
</protein>
<dbReference type="OrthoDB" id="9771198at2"/>
<reference evidence="7 8" key="1">
    <citation type="submission" date="2016-12" db="EMBL/GenBank/DDBJ databases">
        <title>The draft genome sequence of Actinophytocola xinjiangensis.</title>
        <authorList>
            <person name="Wang W."/>
            <person name="Yuan L."/>
        </authorList>
    </citation>
    <scope>NUCLEOTIDE SEQUENCE [LARGE SCALE GENOMIC DNA]</scope>
    <source>
        <strain evidence="7 8">CGMCC 4.4663</strain>
    </source>
</reference>
<evidence type="ECO:0000313" key="8">
    <source>
        <dbReference type="Proteomes" id="UP000185696"/>
    </source>
</evidence>
<evidence type="ECO:0000259" key="6">
    <source>
        <dbReference type="PROSITE" id="PS50801"/>
    </source>
</evidence>
<dbReference type="Gene3D" id="3.30.750.24">
    <property type="entry name" value="STAS domain"/>
    <property type="match status" value="1"/>
</dbReference>
<dbReference type="Proteomes" id="UP000185696">
    <property type="component" value="Unassembled WGS sequence"/>
</dbReference>
<dbReference type="EMBL" id="MSIF01000032">
    <property type="protein sequence ID" value="OLF05162.1"/>
    <property type="molecule type" value="Genomic_DNA"/>
</dbReference>
<dbReference type="InterPro" id="IPR036513">
    <property type="entry name" value="STAS_dom_sf"/>
</dbReference>
<dbReference type="SUPFAM" id="SSF52091">
    <property type="entry name" value="SpoIIaa-like"/>
    <property type="match status" value="1"/>
</dbReference>
<dbReference type="AlphaFoldDB" id="A0A7Z1AVC8"/>
<dbReference type="GO" id="GO:0016020">
    <property type="term" value="C:membrane"/>
    <property type="evidence" value="ECO:0007669"/>
    <property type="project" value="UniProtKB-SubCell"/>
</dbReference>
<dbReference type="PROSITE" id="PS50801">
    <property type="entry name" value="STAS"/>
    <property type="match status" value="1"/>
</dbReference>